<dbReference type="AlphaFoldDB" id="A0A2K9AZI2"/>
<dbReference type="InterPro" id="IPR022548">
    <property type="entry name" value="DUF2846"/>
</dbReference>
<dbReference type="PROSITE" id="PS51257">
    <property type="entry name" value="PROKAR_LIPOPROTEIN"/>
    <property type="match status" value="1"/>
</dbReference>
<dbReference type="OrthoDB" id="8859745at2"/>
<keyword evidence="3" id="KW-1185">Reference proteome</keyword>
<dbReference type="Proteomes" id="UP000232693">
    <property type="component" value="Chromosome"/>
</dbReference>
<dbReference type="Pfam" id="PF11008">
    <property type="entry name" value="DUF2846"/>
    <property type="match status" value="1"/>
</dbReference>
<organism evidence="2 3">
    <name type="scientific">Kangiella profundi</name>
    <dbReference type="NCBI Taxonomy" id="1561924"/>
    <lineage>
        <taxon>Bacteria</taxon>
        <taxon>Pseudomonadati</taxon>
        <taxon>Pseudomonadota</taxon>
        <taxon>Gammaproteobacteria</taxon>
        <taxon>Kangiellales</taxon>
        <taxon>Kangiellaceae</taxon>
        <taxon>Kangiella</taxon>
    </lineage>
</organism>
<feature type="domain" description="DUF2846" evidence="1">
    <location>
        <begin position="39"/>
        <end position="123"/>
    </location>
</feature>
<evidence type="ECO:0000313" key="2">
    <source>
        <dbReference type="EMBL" id="AUD79289.1"/>
    </source>
</evidence>
<sequence length="171" mass="18877">MAKFLTATSRRFYIFVLLFMTGCAASGPAFQQQTATDGNQGTVYFYRIYSALGSAASPYIYIDGKYKGKLKPGGYLYFHLPEGSYEITLGSIDGPDSNWNWAPEPYVFSLSIVAGESQFYKFMMHTDGSEATVQVVGNIAVPVKTGTAGVKLEEVERTRALEEIKHTKLSH</sequence>
<evidence type="ECO:0000313" key="3">
    <source>
        <dbReference type="Proteomes" id="UP000232693"/>
    </source>
</evidence>
<name>A0A2K9AZI2_9GAMM</name>
<dbReference type="EMBL" id="CP025120">
    <property type="protein sequence ID" value="AUD79289.1"/>
    <property type="molecule type" value="Genomic_DNA"/>
</dbReference>
<accession>A0A2K9AZI2</accession>
<evidence type="ECO:0000259" key="1">
    <source>
        <dbReference type="Pfam" id="PF11008"/>
    </source>
</evidence>
<reference evidence="2 3" key="1">
    <citation type="submission" date="2017-12" db="EMBL/GenBank/DDBJ databases">
        <title>Kangiella profundi FT102 completed genome.</title>
        <authorList>
            <person name="Xu J."/>
            <person name="Wang J."/>
            <person name="Lu Y."/>
        </authorList>
    </citation>
    <scope>NUCLEOTIDE SEQUENCE [LARGE SCALE GENOMIC DNA]</scope>
    <source>
        <strain evidence="2 3">FT102</strain>
    </source>
</reference>
<gene>
    <name evidence="2" type="ORF">CW740_08545</name>
</gene>
<dbReference type="RefSeq" id="WP_106647110.1">
    <property type="nucleotide sequence ID" value="NZ_BMGO01000001.1"/>
</dbReference>
<dbReference type="KEGG" id="kpd:CW740_08545"/>
<protein>
    <recommendedName>
        <fullName evidence="1">DUF2846 domain-containing protein</fullName>
    </recommendedName>
</protein>
<proteinExistence type="predicted"/>